<protein>
    <submittedName>
        <fullName evidence="1">Uncharacterized protein</fullName>
    </submittedName>
</protein>
<dbReference type="OrthoDB" id="195526at2"/>
<proteinExistence type="predicted"/>
<evidence type="ECO:0000313" key="1">
    <source>
        <dbReference type="EMBL" id="GGG07626.1"/>
    </source>
</evidence>
<accession>A0A8J3EA96</accession>
<organism evidence="1 2">
    <name type="scientific">Cysteiniphilum litorale</name>
    <dbReference type="NCBI Taxonomy" id="2056700"/>
    <lineage>
        <taxon>Bacteria</taxon>
        <taxon>Pseudomonadati</taxon>
        <taxon>Pseudomonadota</taxon>
        <taxon>Gammaproteobacteria</taxon>
        <taxon>Thiotrichales</taxon>
        <taxon>Fastidiosibacteraceae</taxon>
        <taxon>Cysteiniphilum</taxon>
    </lineage>
</organism>
<sequence>MHDVSEAGVLCRSNDLVKPQWRILNGLTIDSSASAQVISDQAKHLCQASGMLFGTPINPQQMHDVLNVTKSQNQGTVILLNYQYDASQQRWITQ</sequence>
<dbReference type="RefSeq" id="WP_117003978.1">
    <property type="nucleotide sequence ID" value="NZ_BMJS01000055.1"/>
</dbReference>
<keyword evidence="2" id="KW-1185">Reference proteome</keyword>
<dbReference type="AlphaFoldDB" id="A0A8J3EA96"/>
<reference evidence="1" key="1">
    <citation type="journal article" date="2014" name="Int. J. Syst. Evol. Microbiol.">
        <title>Complete genome sequence of Corynebacterium casei LMG S-19264T (=DSM 44701T), isolated from a smear-ripened cheese.</title>
        <authorList>
            <consortium name="US DOE Joint Genome Institute (JGI-PGF)"/>
            <person name="Walter F."/>
            <person name="Albersmeier A."/>
            <person name="Kalinowski J."/>
            <person name="Ruckert C."/>
        </authorList>
    </citation>
    <scope>NUCLEOTIDE SEQUENCE</scope>
    <source>
        <strain evidence="1">CGMCC 1.15758</strain>
    </source>
</reference>
<dbReference type="EMBL" id="BMJS01000055">
    <property type="protein sequence ID" value="GGG07626.1"/>
    <property type="molecule type" value="Genomic_DNA"/>
</dbReference>
<gene>
    <name evidence="1" type="ORF">GCM10010995_26460</name>
</gene>
<dbReference type="Proteomes" id="UP000636949">
    <property type="component" value="Unassembled WGS sequence"/>
</dbReference>
<evidence type="ECO:0000313" key="2">
    <source>
        <dbReference type="Proteomes" id="UP000636949"/>
    </source>
</evidence>
<reference evidence="1" key="2">
    <citation type="submission" date="2020-09" db="EMBL/GenBank/DDBJ databases">
        <authorList>
            <person name="Sun Q."/>
            <person name="Zhou Y."/>
        </authorList>
    </citation>
    <scope>NUCLEOTIDE SEQUENCE</scope>
    <source>
        <strain evidence="1">CGMCC 1.15758</strain>
    </source>
</reference>
<comment type="caution">
    <text evidence="1">The sequence shown here is derived from an EMBL/GenBank/DDBJ whole genome shotgun (WGS) entry which is preliminary data.</text>
</comment>
<name>A0A8J3EA96_9GAMM</name>